<keyword evidence="1" id="KW-0732">Signal</keyword>
<feature type="chain" id="PRO_5022030141" evidence="1">
    <location>
        <begin position="21"/>
        <end position="663"/>
    </location>
</feature>
<dbReference type="AlphaFoldDB" id="A0A553CKU2"/>
<sequence>MKIKLFVNFLFVVFFLNANAQEFKLGKVSIKELEEKACPNDTTASAAVLFNKAKTFFKYDIKFGFSIVTENSYRIKIYKKDGLSWANYKLPYRTGYDKLNDDRVEFSDGVTYNIENGKIVKTKLNREGVFKTAINKNWKEATITMPNVKAGSIIEFKYILISENIVEFPDFIFQYNIPVNSSEYDVDIPGFFVYKGVVKRPSEIISESKVTRGSLQFANEYTVNKTESVSFEQQSNRHRAYYIPALKEEPFVDNIENYRISIQHELEKTQFYQEPVKDYSTTWEGVAKTIYLDKDFGKELKERDYITQDLARILKNVNSQTERLDVIFKFVQNKMNWNHKKGYYTDKGVKQAYIDGTGNVAEINFILIVMLNYAGIPTNPVLLSTLDNGVPIFPNRTIFNYVIAATEIDGKQILLDATNKYATNNILPTYTLNWTGRLLREDGTSEIIKLEPKFLSKKGVNMIVSIGENGALSGKFRVLRTDFEAFTFREKYEGMNQQNYLEKVENDFPGIQITDYNIENSKEASKPVIENFNFTIDNQCEIIGDKIYINPQLFLAETKNPFVQEKREFPIYFGYPAQEKFNVNIEIPKGYAVESIPKAIKLQIRENVVSFIFNAVILNNTIQIAIVKESNKQLVSSGFYNDLKSFFQQMIDKQNEKIILKKI</sequence>
<keyword evidence="4" id="KW-1185">Reference proteome</keyword>
<feature type="domain" description="DUF3857" evidence="2">
    <location>
        <begin position="68"/>
        <end position="190"/>
    </location>
</feature>
<reference evidence="3 4" key="1">
    <citation type="submission" date="2019-07" db="EMBL/GenBank/DDBJ databases">
        <title>Novel species of Flavobacterium.</title>
        <authorList>
            <person name="Liu Q."/>
            <person name="Xin Y.-H."/>
        </authorList>
    </citation>
    <scope>NUCLEOTIDE SEQUENCE [LARGE SCALE GENOMIC DNA]</scope>
    <source>
        <strain evidence="3 4">LB3P56</strain>
    </source>
</reference>
<dbReference type="RefSeq" id="WP_144071477.1">
    <property type="nucleotide sequence ID" value="NZ_VJZR01000006.1"/>
</dbReference>
<dbReference type="EMBL" id="VJZR01000006">
    <property type="protein sequence ID" value="TRX21132.1"/>
    <property type="molecule type" value="Genomic_DNA"/>
</dbReference>
<accession>A0A553CKU2</accession>
<organism evidence="3 4">
    <name type="scientific">Flavobacterium franklandianum</name>
    <dbReference type="NCBI Taxonomy" id="2594430"/>
    <lineage>
        <taxon>Bacteria</taxon>
        <taxon>Pseudomonadati</taxon>
        <taxon>Bacteroidota</taxon>
        <taxon>Flavobacteriia</taxon>
        <taxon>Flavobacteriales</taxon>
        <taxon>Flavobacteriaceae</taxon>
        <taxon>Flavobacterium</taxon>
    </lineage>
</organism>
<feature type="signal peptide" evidence="1">
    <location>
        <begin position="1"/>
        <end position="20"/>
    </location>
</feature>
<proteinExistence type="predicted"/>
<dbReference type="Gene3D" id="2.60.120.1130">
    <property type="match status" value="1"/>
</dbReference>
<dbReference type="InterPro" id="IPR024618">
    <property type="entry name" value="DUF3857"/>
</dbReference>
<dbReference type="Proteomes" id="UP000318585">
    <property type="component" value="Unassembled WGS sequence"/>
</dbReference>
<evidence type="ECO:0000313" key="3">
    <source>
        <dbReference type="EMBL" id="TRX21132.1"/>
    </source>
</evidence>
<evidence type="ECO:0000259" key="2">
    <source>
        <dbReference type="Pfam" id="PF12969"/>
    </source>
</evidence>
<dbReference type="Pfam" id="PF12969">
    <property type="entry name" value="DUF3857"/>
    <property type="match status" value="1"/>
</dbReference>
<dbReference type="OrthoDB" id="98874at2"/>
<evidence type="ECO:0000313" key="4">
    <source>
        <dbReference type="Proteomes" id="UP000318585"/>
    </source>
</evidence>
<dbReference type="Gene3D" id="3.10.620.30">
    <property type="match status" value="1"/>
</dbReference>
<protein>
    <submittedName>
        <fullName evidence="3">DUF3857 domain-containing protein</fullName>
    </submittedName>
</protein>
<comment type="caution">
    <text evidence="3">The sequence shown here is derived from an EMBL/GenBank/DDBJ whole genome shotgun (WGS) entry which is preliminary data.</text>
</comment>
<gene>
    <name evidence="3" type="ORF">FNW17_09180</name>
</gene>
<evidence type="ECO:0000256" key="1">
    <source>
        <dbReference type="SAM" id="SignalP"/>
    </source>
</evidence>
<dbReference type="Gene3D" id="2.60.40.3140">
    <property type="match status" value="1"/>
</dbReference>
<name>A0A553CKU2_9FLAO</name>